<organism evidence="1">
    <name type="scientific">Anopheles marajoara</name>
    <dbReference type="NCBI Taxonomy" id="58244"/>
    <lineage>
        <taxon>Eukaryota</taxon>
        <taxon>Metazoa</taxon>
        <taxon>Ecdysozoa</taxon>
        <taxon>Arthropoda</taxon>
        <taxon>Hexapoda</taxon>
        <taxon>Insecta</taxon>
        <taxon>Pterygota</taxon>
        <taxon>Neoptera</taxon>
        <taxon>Endopterygota</taxon>
        <taxon>Diptera</taxon>
        <taxon>Nematocera</taxon>
        <taxon>Culicoidea</taxon>
        <taxon>Culicidae</taxon>
        <taxon>Anophelinae</taxon>
        <taxon>Anopheles</taxon>
    </lineage>
</organism>
<sequence length="71" mass="8053">MLTKPFHSLCPFIFVFFRSLSAGGRRNLFNSIHRSGQKSERQRTAGFLAASSSAASRERLQIMRFASIDMK</sequence>
<name>A0A2M4CDX2_9DIPT</name>
<proteinExistence type="predicted"/>
<dbReference type="AlphaFoldDB" id="A0A2M4CDX2"/>
<accession>A0A2M4CDX2</accession>
<reference evidence="1" key="1">
    <citation type="submission" date="2018-01" db="EMBL/GenBank/DDBJ databases">
        <title>An insight into the sialome of Amazonian anophelines.</title>
        <authorList>
            <person name="Ribeiro J.M."/>
            <person name="Scarpassa V."/>
            <person name="Calvo E."/>
        </authorList>
    </citation>
    <scope>NUCLEOTIDE SEQUENCE</scope>
    <source>
        <tissue evidence="1">Salivary glands</tissue>
    </source>
</reference>
<evidence type="ECO:0000313" key="1">
    <source>
        <dbReference type="EMBL" id="MBW63532.1"/>
    </source>
</evidence>
<protein>
    <submittedName>
        <fullName evidence="1">Putative secreted protein</fullName>
    </submittedName>
</protein>
<dbReference type="EMBL" id="GGFJ01014391">
    <property type="protein sequence ID" value="MBW63532.1"/>
    <property type="molecule type" value="Transcribed_RNA"/>
</dbReference>